<dbReference type="Gene3D" id="3.30.1360.40">
    <property type="match status" value="1"/>
</dbReference>
<dbReference type="GO" id="GO:0005524">
    <property type="term" value="F:ATP binding"/>
    <property type="evidence" value="ECO:0007669"/>
    <property type="project" value="UniProtKB-KW"/>
</dbReference>
<evidence type="ECO:0000256" key="1">
    <source>
        <dbReference type="ARBA" id="ARBA00022741"/>
    </source>
</evidence>
<evidence type="ECO:0000256" key="2">
    <source>
        <dbReference type="ARBA" id="ARBA00022801"/>
    </source>
</evidence>
<dbReference type="SMART" id="SM00796">
    <property type="entry name" value="AHS1"/>
    <property type="match status" value="1"/>
</dbReference>
<feature type="domain" description="Carboxyltransferase" evidence="4">
    <location>
        <begin position="16"/>
        <end position="216"/>
    </location>
</feature>
<dbReference type="EMBL" id="FTOT01000006">
    <property type="protein sequence ID" value="SIT13645.1"/>
    <property type="molecule type" value="Genomic_DNA"/>
</dbReference>
<accession>A0A1N7PSX0</accession>
<dbReference type="SUPFAM" id="SSF50891">
    <property type="entry name" value="Cyclophilin-like"/>
    <property type="match status" value="1"/>
</dbReference>
<evidence type="ECO:0000313" key="5">
    <source>
        <dbReference type="EMBL" id="SIT13645.1"/>
    </source>
</evidence>
<evidence type="ECO:0000256" key="3">
    <source>
        <dbReference type="ARBA" id="ARBA00022840"/>
    </source>
</evidence>
<proteinExistence type="predicted"/>
<dbReference type="Proteomes" id="UP000186141">
    <property type="component" value="Unassembled WGS sequence"/>
</dbReference>
<dbReference type="SUPFAM" id="SSF160467">
    <property type="entry name" value="PH0987 N-terminal domain-like"/>
    <property type="match status" value="1"/>
</dbReference>
<dbReference type="InterPro" id="IPR029000">
    <property type="entry name" value="Cyclophilin-like_dom_sf"/>
</dbReference>
<name>A0A1N7PSX0_9RHOB</name>
<dbReference type="InterPro" id="IPR010016">
    <property type="entry name" value="PxpB"/>
</dbReference>
<gene>
    <name evidence="5" type="ORF">SAMN05421774_106105</name>
</gene>
<dbReference type="Pfam" id="PF02682">
    <property type="entry name" value="CT_C_D"/>
    <property type="match status" value="1"/>
</dbReference>
<sequence length="250" mass="26155">MRRGAGGLGRAYMTGPRILACGDAAISVDFGNVIDLAVNARVMALDRALAAEPVPGVVETVPTYSALLVHFDPLTTDYAALCARVLALARGDRAQLAPARRWKVPVAYGGDLGADLDDLAAYAGMTPAACVEAHIAPVYTVMMIGFMPGFSYLGGLDPGLARPRRATPRPRVPASSVSIGGAQTAVGSVEGPSGWHLVGRTPALVFDRTREPAFLFEAGDEIVFSPISTGEWHRLSVLAGDGAMIVERIA</sequence>
<dbReference type="Gene3D" id="2.40.100.10">
    <property type="entry name" value="Cyclophilin-like"/>
    <property type="match status" value="1"/>
</dbReference>
<dbReference type="InterPro" id="IPR003833">
    <property type="entry name" value="CT_C_D"/>
</dbReference>
<dbReference type="NCBIfam" id="TIGR00370">
    <property type="entry name" value="5-oxoprolinase subunit PxpB"/>
    <property type="match status" value="1"/>
</dbReference>
<keyword evidence="3" id="KW-0067">ATP-binding</keyword>
<protein>
    <submittedName>
        <fullName evidence="5">Sensor histidine kinase inhibitor, KipI family</fullName>
    </submittedName>
</protein>
<dbReference type="PANTHER" id="PTHR34698:SF2">
    <property type="entry name" value="5-OXOPROLINASE SUBUNIT B"/>
    <property type="match status" value="1"/>
</dbReference>
<organism evidence="5 6">
    <name type="scientific">Gemmobacter megaterium</name>
    <dbReference type="NCBI Taxonomy" id="1086013"/>
    <lineage>
        <taxon>Bacteria</taxon>
        <taxon>Pseudomonadati</taxon>
        <taxon>Pseudomonadota</taxon>
        <taxon>Alphaproteobacteria</taxon>
        <taxon>Rhodobacterales</taxon>
        <taxon>Paracoccaceae</taxon>
        <taxon>Gemmobacter</taxon>
    </lineage>
</organism>
<dbReference type="STRING" id="1086013.SAMN05421774_106105"/>
<reference evidence="5 6" key="1">
    <citation type="submission" date="2017-01" db="EMBL/GenBank/DDBJ databases">
        <authorList>
            <person name="Mah S.A."/>
            <person name="Swanson W.J."/>
            <person name="Moy G.W."/>
            <person name="Vacquier V.D."/>
        </authorList>
    </citation>
    <scope>NUCLEOTIDE SEQUENCE [LARGE SCALE GENOMIC DNA]</scope>
    <source>
        <strain evidence="5 6">DSM 26375</strain>
    </source>
</reference>
<dbReference type="GO" id="GO:0016787">
    <property type="term" value="F:hydrolase activity"/>
    <property type="evidence" value="ECO:0007669"/>
    <property type="project" value="UniProtKB-KW"/>
</dbReference>
<keyword evidence="6" id="KW-1185">Reference proteome</keyword>
<keyword evidence="2" id="KW-0378">Hydrolase</keyword>
<evidence type="ECO:0000313" key="6">
    <source>
        <dbReference type="Proteomes" id="UP000186141"/>
    </source>
</evidence>
<evidence type="ECO:0000259" key="4">
    <source>
        <dbReference type="SMART" id="SM00796"/>
    </source>
</evidence>
<dbReference type="PANTHER" id="PTHR34698">
    <property type="entry name" value="5-OXOPROLINASE SUBUNIT B"/>
    <property type="match status" value="1"/>
</dbReference>
<dbReference type="AlphaFoldDB" id="A0A1N7PSX0"/>
<keyword evidence="1" id="KW-0547">Nucleotide-binding</keyword>